<dbReference type="Pfam" id="PF06429">
    <property type="entry name" value="Flg_bbr_C"/>
    <property type="match status" value="1"/>
</dbReference>
<dbReference type="GO" id="GO:0071978">
    <property type="term" value="P:bacterial-type flagellum-dependent swarming motility"/>
    <property type="evidence" value="ECO:0007669"/>
    <property type="project" value="TreeGrafter"/>
</dbReference>
<evidence type="ECO:0000313" key="10">
    <source>
        <dbReference type="Proteomes" id="UP000325785"/>
    </source>
</evidence>
<dbReference type="InterPro" id="IPR020013">
    <property type="entry name" value="Flagellar_FlgE/F/G"/>
</dbReference>
<proteinExistence type="inferred from homology"/>
<dbReference type="PATRIC" id="fig|540747.5.peg.3811"/>
<dbReference type="EMBL" id="CP031598">
    <property type="protein sequence ID" value="QEW25593.1"/>
    <property type="molecule type" value="Genomic_DNA"/>
</dbReference>
<evidence type="ECO:0000313" key="7">
    <source>
        <dbReference type="EMBL" id="KRS18578.1"/>
    </source>
</evidence>
<dbReference type="Pfam" id="PF22692">
    <property type="entry name" value="LlgE_F_G_D1"/>
    <property type="match status" value="1"/>
</dbReference>
<dbReference type="NCBIfam" id="TIGR02490">
    <property type="entry name" value="flgF"/>
    <property type="match status" value="1"/>
</dbReference>
<dbReference type="STRING" id="540747.SAMN04488031_104166"/>
<comment type="subcellular location">
    <subcellularLocation>
        <location evidence="1 4">Bacterial flagellum basal body</location>
    </subcellularLocation>
</comment>
<dbReference type="SUPFAM" id="SSF117143">
    <property type="entry name" value="Flagellar hook protein flgE"/>
    <property type="match status" value="1"/>
</dbReference>
<accession>A0A0T5PB98</accession>
<evidence type="ECO:0000256" key="2">
    <source>
        <dbReference type="ARBA" id="ARBA00009677"/>
    </source>
</evidence>
<evidence type="ECO:0000256" key="1">
    <source>
        <dbReference type="ARBA" id="ARBA00004117"/>
    </source>
</evidence>
<dbReference type="InterPro" id="IPR010930">
    <property type="entry name" value="Flg_bb/hook_C_dom"/>
</dbReference>
<keyword evidence="9" id="KW-1185">Reference proteome</keyword>
<protein>
    <recommendedName>
        <fullName evidence="4">Flagellar basal-body rod protein FlgF</fullName>
    </recommendedName>
</protein>
<dbReference type="PANTHER" id="PTHR30435">
    <property type="entry name" value="FLAGELLAR PROTEIN"/>
    <property type="match status" value="1"/>
</dbReference>
<comment type="subunit">
    <text evidence="4">The basal body constitutes a major portion of the flagellar organelle and consists of five rings (E,L,P,S, and M) mounted on a central rod. The rod consists of about 26 subunits of FlgG in the distal portion, and FlgB, FlgC and FlgF are thought to build up the proximal portion of the rod with about 6 subunits each.</text>
</comment>
<comment type="similarity">
    <text evidence="2 4">Belongs to the flagella basal body rod proteins family.</text>
</comment>
<feature type="domain" description="Flagellar hook protein FlgE/F/G-like D1" evidence="6">
    <location>
        <begin position="82"/>
        <end position="149"/>
    </location>
</feature>
<dbReference type="PANTHER" id="PTHR30435:SF19">
    <property type="entry name" value="FLAGELLAR BASAL-BODY ROD PROTEIN FLGG"/>
    <property type="match status" value="1"/>
</dbReference>
<keyword evidence="3 4" id="KW-0975">Bacterial flagellum</keyword>
<dbReference type="Proteomes" id="UP000325785">
    <property type="component" value="Chromosome"/>
</dbReference>
<gene>
    <name evidence="8" type="primary">flgF</name>
    <name evidence="8" type="ORF">RIdsm_01380</name>
    <name evidence="7" type="ORF">XM52_07245</name>
</gene>
<dbReference type="GO" id="GO:0030694">
    <property type="term" value="C:bacterial-type flagellum basal body, rod"/>
    <property type="evidence" value="ECO:0007669"/>
    <property type="project" value="UniProtKB-UniRule"/>
</dbReference>
<dbReference type="AlphaFoldDB" id="A0A0T5PB98"/>
<dbReference type="EMBL" id="LAXI01000003">
    <property type="protein sequence ID" value="KRS18578.1"/>
    <property type="molecule type" value="Genomic_DNA"/>
</dbReference>
<sequence length="245" mass="25642">MGQTGNVSLSLATVLEKSLNMTSHNLANASTAGYKTVNPVFKSTAGGQANGAETVHFVQSTGTYLDTTQGSVFRTDNPLDIAVSGDGWLAFETDGGAPAYGRFGQLVLNADGQMVTAAGRPILDVNGGPITLPAEVGTNVTIAADGSVTDEQNNILGQIGVFDVPNAETLAPIGRGLYAAEGGEALAPAEEARVLQGYLEASNVEPVLEMTRLIDIQRAYEGSIKLMTEEDELTKQVIQRLGRRS</sequence>
<evidence type="ECO:0000256" key="4">
    <source>
        <dbReference type="RuleBase" id="RU362116"/>
    </source>
</evidence>
<dbReference type="Proteomes" id="UP000051401">
    <property type="component" value="Unassembled WGS sequence"/>
</dbReference>
<feature type="domain" description="Flagellar basal-body/hook protein C-terminal" evidence="5">
    <location>
        <begin position="196"/>
        <end position="239"/>
    </location>
</feature>
<dbReference type="InterPro" id="IPR053967">
    <property type="entry name" value="LlgE_F_G-like_D1"/>
</dbReference>
<dbReference type="OrthoDB" id="9804559at2"/>
<evidence type="ECO:0000313" key="9">
    <source>
        <dbReference type="Proteomes" id="UP000051401"/>
    </source>
</evidence>
<reference evidence="8 10" key="2">
    <citation type="submission" date="2018-08" db="EMBL/GenBank/DDBJ databases">
        <title>Genetic Globetrotter - A new plasmid hitch-hiking vast phylogenetic and geographic distances.</title>
        <authorList>
            <person name="Vollmers J."/>
            <person name="Petersen J."/>
        </authorList>
    </citation>
    <scope>NUCLEOTIDE SEQUENCE [LARGE SCALE GENOMIC DNA]</scope>
    <source>
        <strain evidence="8 10">DSM 26383</strain>
    </source>
</reference>
<organism evidence="7 9">
    <name type="scientific">Roseovarius indicus</name>
    <dbReference type="NCBI Taxonomy" id="540747"/>
    <lineage>
        <taxon>Bacteria</taxon>
        <taxon>Pseudomonadati</taxon>
        <taxon>Pseudomonadota</taxon>
        <taxon>Alphaproteobacteria</taxon>
        <taxon>Rhodobacterales</taxon>
        <taxon>Roseobacteraceae</taxon>
        <taxon>Roseovarius</taxon>
    </lineage>
</organism>
<dbReference type="InterPro" id="IPR012836">
    <property type="entry name" value="FlgF"/>
</dbReference>
<reference evidence="7 9" key="1">
    <citation type="submission" date="2015-04" db="EMBL/GenBank/DDBJ databases">
        <title>The draft genome sequence of Roseovarius indicus B108T.</title>
        <authorList>
            <person name="Li G."/>
            <person name="Lai Q."/>
            <person name="Shao Z."/>
            <person name="Yan P."/>
        </authorList>
    </citation>
    <scope>NUCLEOTIDE SEQUENCE [LARGE SCALE GENOMIC DNA]</scope>
    <source>
        <strain evidence="7 9">B108</strain>
    </source>
</reference>
<evidence type="ECO:0000256" key="3">
    <source>
        <dbReference type="ARBA" id="ARBA00023143"/>
    </source>
</evidence>
<evidence type="ECO:0000259" key="5">
    <source>
        <dbReference type="Pfam" id="PF06429"/>
    </source>
</evidence>
<dbReference type="RefSeq" id="WP_057814783.1">
    <property type="nucleotide sequence ID" value="NZ_CP031598.1"/>
</dbReference>
<dbReference type="NCBIfam" id="TIGR03506">
    <property type="entry name" value="FlgEFG_subfam"/>
    <property type="match status" value="1"/>
</dbReference>
<evidence type="ECO:0000313" key="8">
    <source>
        <dbReference type="EMBL" id="QEW25593.1"/>
    </source>
</evidence>
<dbReference type="KEGG" id="rid:RIdsm_01380"/>
<evidence type="ECO:0000259" key="6">
    <source>
        <dbReference type="Pfam" id="PF22692"/>
    </source>
</evidence>
<name>A0A0T5PB98_9RHOB</name>
<dbReference type="InterPro" id="IPR037925">
    <property type="entry name" value="FlgE/F/G-like"/>
</dbReference>